<evidence type="ECO:0000313" key="2">
    <source>
        <dbReference type="Proteomes" id="UP001315278"/>
    </source>
</evidence>
<name>A0ABS5FYS7_9BRAD</name>
<comment type="caution">
    <text evidence="1">The sequence shown here is derived from an EMBL/GenBank/DDBJ whole genome shotgun (WGS) entry which is preliminary data.</text>
</comment>
<protein>
    <submittedName>
        <fullName evidence="1">Uncharacterized protein</fullName>
    </submittedName>
</protein>
<gene>
    <name evidence="1" type="ORF">JQ615_41875</name>
</gene>
<sequence>MNTFNVGLGGFDVIQDWGENLNEPGFPSPHDTVLLNGSGFQSFNDILSHSYQNGAYLVVQVNPETAVWLNGATASSVNANDFKIIS</sequence>
<dbReference type="EMBL" id="JAFCJH010000126">
    <property type="protein sequence ID" value="MBR0801880.1"/>
    <property type="molecule type" value="Genomic_DNA"/>
</dbReference>
<dbReference type="RefSeq" id="WP_212495760.1">
    <property type="nucleotide sequence ID" value="NZ_JAFCJH010000126.1"/>
</dbReference>
<organism evidence="1 2">
    <name type="scientific">Bradyrhizobium jicamae</name>
    <dbReference type="NCBI Taxonomy" id="280332"/>
    <lineage>
        <taxon>Bacteria</taxon>
        <taxon>Pseudomonadati</taxon>
        <taxon>Pseudomonadota</taxon>
        <taxon>Alphaproteobacteria</taxon>
        <taxon>Hyphomicrobiales</taxon>
        <taxon>Nitrobacteraceae</taxon>
        <taxon>Bradyrhizobium</taxon>
    </lineage>
</organism>
<accession>A0ABS5FYS7</accession>
<proteinExistence type="predicted"/>
<keyword evidence="2" id="KW-1185">Reference proteome</keyword>
<reference evidence="2" key="1">
    <citation type="journal article" date="2021" name="ISME J.">
        <title>Evolutionary origin and ecological implication of a unique nif island in free-living Bradyrhizobium lineages.</title>
        <authorList>
            <person name="Tao J."/>
        </authorList>
    </citation>
    <scope>NUCLEOTIDE SEQUENCE [LARGE SCALE GENOMIC DNA]</scope>
    <source>
        <strain evidence="2">SZCCT0434</strain>
    </source>
</reference>
<evidence type="ECO:0000313" key="1">
    <source>
        <dbReference type="EMBL" id="MBR0801880.1"/>
    </source>
</evidence>
<dbReference type="Proteomes" id="UP001315278">
    <property type="component" value="Unassembled WGS sequence"/>
</dbReference>